<feature type="compositionally biased region" description="Low complexity" evidence="1">
    <location>
        <begin position="39"/>
        <end position="57"/>
    </location>
</feature>
<feature type="compositionally biased region" description="Basic residues" evidence="1">
    <location>
        <begin position="1"/>
        <end position="20"/>
    </location>
</feature>
<dbReference type="FunFam" id="1.10.10.1200:FF:000007">
    <property type="entry name" value="Melanoma-associated antigen C2"/>
    <property type="match status" value="1"/>
</dbReference>
<dbReference type="OrthoDB" id="205198at2759"/>
<dbReference type="GeneID" id="103264702"/>
<dbReference type="InterPro" id="IPR037445">
    <property type="entry name" value="MAGE"/>
</dbReference>
<dbReference type="PROSITE" id="PS50838">
    <property type="entry name" value="MAGE"/>
    <property type="match status" value="1"/>
</dbReference>
<proteinExistence type="predicted"/>
<dbReference type="KEGG" id="csyr:103264702"/>
<keyword evidence="3" id="KW-1185">Reference proteome</keyword>
<dbReference type="Pfam" id="PF12440">
    <property type="entry name" value="MAGE_N"/>
    <property type="match status" value="1"/>
</dbReference>
<dbReference type="SMART" id="SM01373">
    <property type="entry name" value="MAGE"/>
    <property type="match status" value="1"/>
</dbReference>
<dbReference type="GO" id="GO:0005634">
    <property type="term" value="C:nucleus"/>
    <property type="evidence" value="ECO:0007669"/>
    <property type="project" value="TreeGrafter"/>
</dbReference>
<gene>
    <name evidence="4" type="primary">LOC103264702</name>
</gene>
<dbReference type="FunFam" id="1.10.10.1210:FF:000001">
    <property type="entry name" value="melanoma-associated antigen D1"/>
    <property type="match status" value="1"/>
</dbReference>
<accession>A0A1U7TKN8</accession>
<sequence>MPRGQKSKLRAREKRKQSHRQNRDLRGLQATAEEKDESPSSSSSPSDCEDASPSCPDAYIPQKSQEVPPTSSPDAVVSCTSSDVESRCEDEQSASTFQEAWSTESLYRDPLIRKACNLVQFLLEKYTNKQPIMKADMLKVVNKRYKEHFPEILRRTSEDMGVIFGLDLKRVDTDGLSYTLVSKLGLSTEESLSGDSRLPKAGLLMMLLGVIFAKGNRATEEEIWEVLNGLGLYAGRWHSIYGEPRKLVMKDLVQEEYLEYRQVPDSDPPCYEFLWGPRAHAETNKMKVLEALTKINHSEPWDYPDLYEEALNEEEERARMRGASAAGHVAMARACFGATAYSSSHT</sequence>
<dbReference type="Gene3D" id="1.10.10.1200">
    <property type="entry name" value="MAGE homology domain, winged helix WH1 motif"/>
    <property type="match status" value="1"/>
</dbReference>
<feature type="compositionally biased region" description="Polar residues" evidence="1">
    <location>
        <begin position="62"/>
        <end position="78"/>
    </location>
</feature>
<evidence type="ECO:0000313" key="3">
    <source>
        <dbReference type="Proteomes" id="UP000189704"/>
    </source>
</evidence>
<dbReference type="SMART" id="SM01392">
    <property type="entry name" value="MAGE_N"/>
    <property type="match status" value="1"/>
</dbReference>
<feature type="region of interest" description="Disordered" evidence="1">
    <location>
        <begin position="1"/>
        <end position="78"/>
    </location>
</feature>
<dbReference type="InterPro" id="IPR041898">
    <property type="entry name" value="MAGE_WH1"/>
</dbReference>
<dbReference type="GO" id="GO:0000122">
    <property type="term" value="P:negative regulation of transcription by RNA polymerase II"/>
    <property type="evidence" value="ECO:0007669"/>
    <property type="project" value="TreeGrafter"/>
</dbReference>
<dbReference type="InterPro" id="IPR021072">
    <property type="entry name" value="MAGE_N"/>
</dbReference>
<dbReference type="Pfam" id="PF01454">
    <property type="entry name" value="MAGE"/>
    <property type="match status" value="1"/>
</dbReference>
<reference evidence="4" key="1">
    <citation type="submission" date="2025-08" db="UniProtKB">
        <authorList>
            <consortium name="RefSeq"/>
        </authorList>
    </citation>
    <scope>IDENTIFICATION</scope>
</reference>
<dbReference type="Gene3D" id="1.10.10.1210">
    <property type="entry name" value="MAGE homology domain, winged helix WH2 motif"/>
    <property type="match status" value="1"/>
</dbReference>
<dbReference type="InterPro" id="IPR041899">
    <property type="entry name" value="MAGE_WH2"/>
</dbReference>
<evidence type="ECO:0000256" key="1">
    <source>
        <dbReference type="SAM" id="MobiDB-lite"/>
    </source>
</evidence>
<dbReference type="RefSeq" id="XP_008060609.1">
    <property type="nucleotide sequence ID" value="XM_008062418.1"/>
</dbReference>
<dbReference type="InterPro" id="IPR002190">
    <property type="entry name" value="MHD_dom"/>
</dbReference>
<protein>
    <submittedName>
        <fullName evidence="4">Melanoma-associated antigen B4-like</fullName>
    </submittedName>
</protein>
<organism evidence="3 4">
    <name type="scientific">Carlito syrichta</name>
    <name type="common">Philippine tarsier</name>
    <name type="synonym">Tarsius syrichta</name>
    <dbReference type="NCBI Taxonomy" id="1868482"/>
    <lineage>
        <taxon>Eukaryota</taxon>
        <taxon>Metazoa</taxon>
        <taxon>Chordata</taxon>
        <taxon>Craniata</taxon>
        <taxon>Vertebrata</taxon>
        <taxon>Euteleostomi</taxon>
        <taxon>Mammalia</taxon>
        <taxon>Eutheria</taxon>
        <taxon>Euarchontoglires</taxon>
        <taxon>Primates</taxon>
        <taxon>Haplorrhini</taxon>
        <taxon>Tarsiiformes</taxon>
        <taxon>Tarsiidae</taxon>
        <taxon>Carlito</taxon>
    </lineage>
</organism>
<dbReference type="Proteomes" id="UP000189704">
    <property type="component" value="Unplaced"/>
</dbReference>
<feature type="domain" description="MAGE" evidence="2">
    <location>
        <begin position="111"/>
        <end position="310"/>
    </location>
</feature>
<dbReference type="AlphaFoldDB" id="A0A1U7TKN8"/>
<evidence type="ECO:0000313" key="4">
    <source>
        <dbReference type="RefSeq" id="XP_008060609.1"/>
    </source>
</evidence>
<name>A0A1U7TKN8_CARSF</name>
<evidence type="ECO:0000259" key="2">
    <source>
        <dbReference type="PROSITE" id="PS50838"/>
    </source>
</evidence>
<dbReference type="PANTHER" id="PTHR11736:SF67">
    <property type="entry name" value="MELANOMA-ASSOCIATED ANTIGEN B6B"/>
    <property type="match status" value="1"/>
</dbReference>
<dbReference type="PANTHER" id="PTHR11736">
    <property type="entry name" value="MELANOMA-ASSOCIATED ANTIGEN MAGE ANTIGEN"/>
    <property type="match status" value="1"/>
</dbReference>